<dbReference type="Proteomes" id="UP000887458">
    <property type="component" value="Unassembled WGS sequence"/>
</dbReference>
<reference evidence="1 2" key="2">
    <citation type="journal article" date="2022" name="Mol. Biol. Evol.">
        <title>Comparative Genomics Reveals Insights into the Divergent Evolution of Astigmatic Mites and Household Pest Adaptations.</title>
        <authorList>
            <person name="Xiong Q."/>
            <person name="Wan A.T."/>
            <person name="Liu X."/>
            <person name="Fung C.S."/>
            <person name="Xiao X."/>
            <person name="Malainual N."/>
            <person name="Hou J."/>
            <person name="Wang L."/>
            <person name="Wang M."/>
            <person name="Yang K.Y."/>
            <person name="Cui Y."/>
            <person name="Leung E.L."/>
            <person name="Nong W."/>
            <person name="Shin S.K."/>
            <person name="Au S.W."/>
            <person name="Jeong K.Y."/>
            <person name="Chew F.T."/>
            <person name="Hui J.H."/>
            <person name="Leung T.F."/>
            <person name="Tungtrongchitr A."/>
            <person name="Zhong N."/>
            <person name="Liu Z."/>
            <person name="Tsui S.K."/>
        </authorList>
    </citation>
    <scope>NUCLEOTIDE SEQUENCE [LARGE SCALE GENOMIC DNA]</scope>
    <source>
        <strain evidence="1">Derp</strain>
    </source>
</reference>
<protein>
    <submittedName>
        <fullName evidence="1">Uncharacterized protein</fullName>
    </submittedName>
</protein>
<reference evidence="1 2" key="1">
    <citation type="journal article" date="2018" name="J. Allergy Clin. Immunol.">
        <title>High-quality assembly of Dermatophagoides pteronyssinus genome and transcriptome reveals a wide range of novel allergens.</title>
        <authorList>
            <person name="Liu X.Y."/>
            <person name="Yang K.Y."/>
            <person name="Wang M.Q."/>
            <person name="Kwok J.S."/>
            <person name="Zeng X."/>
            <person name="Yang Z."/>
            <person name="Xiao X.J."/>
            <person name="Lau C.P."/>
            <person name="Li Y."/>
            <person name="Huang Z.M."/>
            <person name="Ba J.G."/>
            <person name="Yim A.K."/>
            <person name="Ouyang C.Y."/>
            <person name="Ngai S.M."/>
            <person name="Chan T.F."/>
            <person name="Leung E.L."/>
            <person name="Liu L."/>
            <person name="Liu Z.G."/>
            <person name="Tsui S.K."/>
        </authorList>
    </citation>
    <scope>NUCLEOTIDE SEQUENCE [LARGE SCALE GENOMIC DNA]</scope>
    <source>
        <strain evidence="1">Derp</strain>
    </source>
</reference>
<feature type="non-terminal residue" evidence="1">
    <location>
        <position position="113"/>
    </location>
</feature>
<comment type="caution">
    <text evidence="1">The sequence shown here is derived from an EMBL/GenBank/DDBJ whole genome shotgun (WGS) entry which is preliminary data.</text>
</comment>
<dbReference type="EMBL" id="NJHN03000044">
    <property type="protein sequence ID" value="KAH9421209.1"/>
    <property type="molecule type" value="Genomic_DNA"/>
</dbReference>
<organism evidence="1 2">
    <name type="scientific">Dermatophagoides pteronyssinus</name>
    <name type="common">European house dust mite</name>
    <dbReference type="NCBI Taxonomy" id="6956"/>
    <lineage>
        <taxon>Eukaryota</taxon>
        <taxon>Metazoa</taxon>
        <taxon>Ecdysozoa</taxon>
        <taxon>Arthropoda</taxon>
        <taxon>Chelicerata</taxon>
        <taxon>Arachnida</taxon>
        <taxon>Acari</taxon>
        <taxon>Acariformes</taxon>
        <taxon>Sarcoptiformes</taxon>
        <taxon>Astigmata</taxon>
        <taxon>Psoroptidia</taxon>
        <taxon>Analgoidea</taxon>
        <taxon>Pyroglyphidae</taxon>
        <taxon>Dermatophagoidinae</taxon>
        <taxon>Dermatophagoides</taxon>
    </lineage>
</organism>
<name>A0ABQ8JF43_DERPT</name>
<accession>A0ABQ8JF43</accession>
<proteinExistence type="predicted"/>
<keyword evidence="2" id="KW-1185">Reference proteome</keyword>
<gene>
    <name evidence="1" type="ORF">DERP_012782</name>
</gene>
<feature type="non-terminal residue" evidence="1">
    <location>
        <position position="1"/>
    </location>
</feature>
<evidence type="ECO:0000313" key="1">
    <source>
        <dbReference type="EMBL" id="KAH9421209.1"/>
    </source>
</evidence>
<sequence length="113" mass="13348">IDLEFNHNSDVKILRSGIWRIRVNNDNILISAMYSGAYWLKLVISNELDNFKKIQHNHNINYKLNKFLFENEDLLNENHLVYGIASDSIQSTVIFASFYAKKIFLYKLCDIYL</sequence>
<evidence type="ECO:0000313" key="2">
    <source>
        <dbReference type="Proteomes" id="UP000887458"/>
    </source>
</evidence>